<dbReference type="AlphaFoldDB" id="A0AAD6IG79"/>
<reference evidence="2" key="2">
    <citation type="submission" date="2023-01" db="EMBL/GenBank/DDBJ databases">
        <authorList>
            <person name="Petersen C."/>
        </authorList>
    </citation>
    <scope>NUCLEOTIDE SEQUENCE</scope>
    <source>
        <strain evidence="2">IBT 15450</strain>
    </source>
</reference>
<proteinExistence type="predicted"/>
<accession>A0AAD6IG79</accession>
<evidence type="ECO:0000313" key="3">
    <source>
        <dbReference type="Proteomes" id="UP001219568"/>
    </source>
</evidence>
<reference evidence="2" key="1">
    <citation type="journal article" date="2023" name="IMA Fungus">
        <title>Comparative genomic study of the Penicillium genus elucidates a diverse pangenome and 15 lateral gene transfer events.</title>
        <authorList>
            <person name="Petersen C."/>
            <person name="Sorensen T."/>
            <person name="Nielsen M.R."/>
            <person name="Sondergaard T.E."/>
            <person name="Sorensen J.L."/>
            <person name="Fitzpatrick D.A."/>
            <person name="Frisvad J.C."/>
            <person name="Nielsen K.L."/>
        </authorList>
    </citation>
    <scope>NUCLEOTIDE SEQUENCE</scope>
    <source>
        <strain evidence="2">IBT 15450</strain>
    </source>
</reference>
<name>A0AAD6IG79_PENCN</name>
<keyword evidence="3" id="KW-1185">Reference proteome</keyword>
<feature type="compositionally biased region" description="Basic and acidic residues" evidence="1">
    <location>
        <begin position="107"/>
        <end position="130"/>
    </location>
</feature>
<feature type="compositionally biased region" description="Basic and acidic residues" evidence="1">
    <location>
        <begin position="157"/>
        <end position="167"/>
    </location>
</feature>
<dbReference type="Proteomes" id="UP001219568">
    <property type="component" value="Unassembled WGS sequence"/>
</dbReference>
<protein>
    <submittedName>
        <fullName evidence="2">Uncharacterized protein</fullName>
    </submittedName>
</protein>
<organism evidence="2 3">
    <name type="scientific">Penicillium canescens</name>
    <dbReference type="NCBI Taxonomy" id="5083"/>
    <lineage>
        <taxon>Eukaryota</taxon>
        <taxon>Fungi</taxon>
        <taxon>Dikarya</taxon>
        <taxon>Ascomycota</taxon>
        <taxon>Pezizomycotina</taxon>
        <taxon>Eurotiomycetes</taxon>
        <taxon>Eurotiomycetidae</taxon>
        <taxon>Eurotiales</taxon>
        <taxon>Aspergillaceae</taxon>
        <taxon>Penicillium</taxon>
    </lineage>
</organism>
<feature type="compositionally biased region" description="Polar residues" evidence="1">
    <location>
        <begin position="13"/>
        <end position="27"/>
    </location>
</feature>
<sequence>MAAEDGASPSHGAESSSTAAQYASPQQLESVENITELEDFRTISALPDIAEIKAYHTTRIQATNNSQQDPLSKLLESHFFRLRNRLILAIRFEAPKELIFAPLSEVESEHGNEVDDENHNGKEDTAHDEQSDSEEPDSEDEADDPDNCLCLVASKNQQDDVKREWGG</sequence>
<dbReference type="EMBL" id="JAQJZL010000004">
    <property type="protein sequence ID" value="KAJ6044867.1"/>
    <property type="molecule type" value="Genomic_DNA"/>
</dbReference>
<comment type="caution">
    <text evidence="2">The sequence shown here is derived from an EMBL/GenBank/DDBJ whole genome shotgun (WGS) entry which is preliminary data.</text>
</comment>
<feature type="region of interest" description="Disordered" evidence="1">
    <location>
        <begin position="106"/>
        <end position="167"/>
    </location>
</feature>
<evidence type="ECO:0000313" key="2">
    <source>
        <dbReference type="EMBL" id="KAJ6044867.1"/>
    </source>
</evidence>
<feature type="compositionally biased region" description="Acidic residues" evidence="1">
    <location>
        <begin position="131"/>
        <end position="146"/>
    </location>
</feature>
<gene>
    <name evidence="2" type="ORF">N7460_006222</name>
</gene>
<evidence type="ECO:0000256" key="1">
    <source>
        <dbReference type="SAM" id="MobiDB-lite"/>
    </source>
</evidence>
<feature type="region of interest" description="Disordered" evidence="1">
    <location>
        <begin position="1"/>
        <end position="27"/>
    </location>
</feature>